<organism evidence="2 3">
    <name type="scientific">Rhodococcus qingshengii</name>
    <dbReference type="NCBI Taxonomy" id="334542"/>
    <lineage>
        <taxon>Bacteria</taxon>
        <taxon>Bacillati</taxon>
        <taxon>Actinomycetota</taxon>
        <taxon>Actinomycetes</taxon>
        <taxon>Mycobacteriales</taxon>
        <taxon>Nocardiaceae</taxon>
        <taxon>Rhodococcus</taxon>
        <taxon>Rhodococcus erythropolis group</taxon>
    </lineage>
</organism>
<dbReference type="Gene3D" id="1.10.260.40">
    <property type="entry name" value="lambda repressor-like DNA-binding domains"/>
    <property type="match status" value="1"/>
</dbReference>
<sequence>MSEPAIEAFASRLNKLFEQSEAKVTNREVATRMRESGCAVSMPYLSQLRTGVRENPSIPVVNALANFFRVSPDYFYDASVGDDLPSSKEIDETMTADAAVLGKLLDDRLHRLLTMTLGLAPSSVELLVDVSGRLRLADRC</sequence>
<comment type="caution">
    <text evidence="2">The sequence shown here is derived from an EMBL/GenBank/DDBJ whole genome shotgun (WGS) entry which is preliminary data.</text>
</comment>
<dbReference type="CDD" id="cd00093">
    <property type="entry name" value="HTH_XRE"/>
    <property type="match status" value="1"/>
</dbReference>
<reference evidence="2" key="1">
    <citation type="submission" date="2023-02" db="EMBL/GenBank/DDBJ databases">
        <title>A novel hydrolase synthesized by Rhodococcus erythropolis HQ is responsible for the detoxification of Zearalenone.</title>
        <authorList>
            <person name="Hu J."/>
            <person name="Xu J."/>
        </authorList>
    </citation>
    <scope>NUCLEOTIDE SEQUENCE</scope>
    <source>
        <strain evidence="2">HQ</strain>
    </source>
</reference>
<dbReference type="Proteomes" id="UP001217325">
    <property type="component" value="Unassembled WGS sequence"/>
</dbReference>
<gene>
    <name evidence="2" type="ORF">PXH69_32645</name>
</gene>
<dbReference type="AlphaFoldDB" id="A0AAW6LV00"/>
<proteinExistence type="predicted"/>
<dbReference type="RefSeq" id="WP_275233008.1">
    <property type="nucleotide sequence ID" value="NZ_JARDXE010000031.1"/>
</dbReference>
<name>A0AAW6LV00_RHOSG</name>
<dbReference type="InterPro" id="IPR010982">
    <property type="entry name" value="Lambda_DNA-bd_dom_sf"/>
</dbReference>
<feature type="domain" description="HTH cro/C1-type" evidence="1">
    <location>
        <begin position="40"/>
        <end position="75"/>
    </location>
</feature>
<evidence type="ECO:0000259" key="1">
    <source>
        <dbReference type="PROSITE" id="PS50943"/>
    </source>
</evidence>
<dbReference type="InterPro" id="IPR001387">
    <property type="entry name" value="Cro/C1-type_HTH"/>
</dbReference>
<dbReference type="SUPFAM" id="SSF47413">
    <property type="entry name" value="lambda repressor-like DNA-binding domains"/>
    <property type="match status" value="1"/>
</dbReference>
<dbReference type="GO" id="GO:0003677">
    <property type="term" value="F:DNA binding"/>
    <property type="evidence" value="ECO:0007669"/>
    <property type="project" value="InterPro"/>
</dbReference>
<evidence type="ECO:0000313" key="2">
    <source>
        <dbReference type="EMBL" id="MDE8649723.1"/>
    </source>
</evidence>
<protein>
    <submittedName>
        <fullName evidence="2">Helix-turn-helix domain-containing protein</fullName>
    </submittedName>
</protein>
<evidence type="ECO:0000313" key="3">
    <source>
        <dbReference type="Proteomes" id="UP001217325"/>
    </source>
</evidence>
<dbReference type="PROSITE" id="PS50943">
    <property type="entry name" value="HTH_CROC1"/>
    <property type="match status" value="1"/>
</dbReference>
<dbReference type="EMBL" id="JARDXE010000031">
    <property type="protein sequence ID" value="MDE8649723.1"/>
    <property type="molecule type" value="Genomic_DNA"/>
</dbReference>
<accession>A0AAW6LV00</accession>